<dbReference type="InterPro" id="IPR011333">
    <property type="entry name" value="SKP1/BTB/POZ_sf"/>
</dbReference>
<feature type="domain" description="BTB" evidence="1">
    <location>
        <begin position="179"/>
        <end position="247"/>
    </location>
</feature>
<dbReference type="GO" id="GO:0030163">
    <property type="term" value="P:protein catabolic process"/>
    <property type="evidence" value="ECO:0007669"/>
    <property type="project" value="UniProtKB-ARBA"/>
</dbReference>
<evidence type="ECO:0000259" key="1">
    <source>
        <dbReference type="PROSITE" id="PS50097"/>
    </source>
</evidence>
<gene>
    <name evidence="3" type="ORF">TKK_019687</name>
</gene>
<name>A0ABD2VUX0_9HYME</name>
<dbReference type="Pfam" id="PF00651">
    <property type="entry name" value="BTB"/>
    <property type="match status" value="1"/>
</dbReference>
<dbReference type="SUPFAM" id="SSF54695">
    <property type="entry name" value="POZ domain"/>
    <property type="match status" value="1"/>
</dbReference>
<dbReference type="Gene3D" id="3.30.710.10">
    <property type="entry name" value="Potassium Channel Kv1.1, Chain A"/>
    <property type="match status" value="1"/>
</dbReference>
<dbReference type="CDD" id="cd00121">
    <property type="entry name" value="MATH"/>
    <property type="match status" value="1"/>
</dbReference>
<evidence type="ECO:0008006" key="5">
    <source>
        <dbReference type="Google" id="ProtNLM"/>
    </source>
</evidence>
<evidence type="ECO:0000313" key="4">
    <source>
        <dbReference type="Proteomes" id="UP001627154"/>
    </source>
</evidence>
<keyword evidence="4" id="KW-1185">Reference proteome</keyword>
<dbReference type="SUPFAM" id="SSF49599">
    <property type="entry name" value="TRAF domain-like"/>
    <property type="match status" value="1"/>
</dbReference>
<dbReference type="InterPro" id="IPR000210">
    <property type="entry name" value="BTB/POZ_dom"/>
</dbReference>
<dbReference type="InterPro" id="IPR002083">
    <property type="entry name" value="MATH/TRAF_dom"/>
</dbReference>
<evidence type="ECO:0000259" key="2">
    <source>
        <dbReference type="PROSITE" id="PS50144"/>
    </source>
</evidence>
<dbReference type="PROSITE" id="PS50144">
    <property type="entry name" value="MATH"/>
    <property type="match status" value="1"/>
</dbReference>
<dbReference type="SMART" id="SM00225">
    <property type="entry name" value="BTB"/>
    <property type="match status" value="1"/>
</dbReference>
<dbReference type="PROSITE" id="PS50097">
    <property type="entry name" value="BTB"/>
    <property type="match status" value="1"/>
</dbReference>
<dbReference type="Proteomes" id="UP001627154">
    <property type="component" value="Unassembled WGS sequence"/>
</dbReference>
<dbReference type="AlphaFoldDB" id="A0ABD2VUX0"/>
<dbReference type="Pfam" id="PF22486">
    <property type="entry name" value="MATH_2"/>
    <property type="match status" value="1"/>
</dbReference>
<dbReference type="InterPro" id="IPR008974">
    <property type="entry name" value="TRAF-like"/>
</dbReference>
<dbReference type="EMBL" id="JBJJXI010000170">
    <property type="protein sequence ID" value="KAL3384592.1"/>
    <property type="molecule type" value="Genomic_DNA"/>
</dbReference>
<accession>A0ABD2VUX0</accession>
<sequence length="341" mass="38946">MFVQNKRAYTRVSKKMCNYTWYISDYSLIRKKTGEKLESPKFTVGKNEAKTFSLILFPAGVNADYVNSVALCLHHEVADVTNGLEVYCTFSISNNEITLEKSKFINFTKNWNSVGWNDFCTKEDFIRFISNSDCVTIHCNLTVILGYESIARDAKALIYKEKTSKEQKVESLFLCEKFSDIKLKTACGKVVHAHKAILASASTTFSAMFSHEMLENKLSCVNIIDIHYDVLVELLRYIYLGWVENMETLACELIAAADKYEIEGLKSECEHFLSDNLSVDNAYEVLCIADRHNIKDLKIQSLEFIKSHIKEVIQSDKVQEVKKNEKARLLIDLICSLIGEI</sequence>
<reference evidence="3 4" key="1">
    <citation type="journal article" date="2024" name="bioRxiv">
        <title>A reference genome for Trichogramma kaykai: A tiny desert-dwelling parasitoid wasp with competing sex-ratio distorters.</title>
        <authorList>
            <person name="Culotta J."/>
            <person name="Lindsey A.R."/>
        </authorList>
    </citation>
    <scope>NUCLEOTIDE SEQUENCE [LARGE SCALE GENOMIC DNA]</scope>
    <source>
        <strain evidence="3 4">KSX58</strain>
    </source>
</reference>
<evidence type="ECO:0000313" key="3">
    <source>
        <dbReference type="EMBL" id="KAL3384592.1"/>
    </source>
</evidence>
<organism evidence="3 4">
    <name type="scientific">Trichogramma kaykai</name>
    <dbReference type="NCBI Taxonomy" id="54128"/>
    <lineage>
        <taxon>Eukaryota</taxon>
        <taxon>Metazoa</taxon>
        <taxon>Ecdysozoa</taxon>
        <taxon>Arthropoda</taxon>
        <taxon>Hexapoda</taxon>
        <taxon>Insecta</taxon>
        <taxon>Pterygota</taxon>
        <taxon>Neoptera</taxon>
        <taxon>Endopterygota</taxon>
        <taxon>Hymenoptera</taxon>
        <taxon>Apocrita</taxon>
        <taxon>Proctotrupomorpha</taxon>
        <taxon>Chalcidoidea</taxon>
        <taxon>Trichogrammatidae</taxon>
        <taxon>Trichogramma</taxon>
    </lineage>
</organism>
<dbReference type="FunFam" id="3.30.710.10:FF:000159">
    <property type="entry name" value="Speckle-type POZ protein B"/>
    <property type="match status" value="1"/>
</dbReference>
<comment type="caution">
    <text evidence="3">The sequence shown here is derived from an EMBL/GenBank/DDBJ whole genome shotgun (WGS) entry which is preliminary data.</text>
</comment>
<protein>
    <recommendedName>
        <fullName evidence="5">BTB domain-containing protein</fullName>
    </recommendedName>
</protein>
<dbReference type="Gene3D" id="2.60.210.10">
    <property type="entry name" value="Apoptosis, Tumor Necrosis Factor Receptor Associated Protein 2, Chain A"/>
    <property type="match status" value="1"/>
</dbReference>
<dbReference type="Gene3D" id="1.25.40.420">
    <property type="match status" value="1"/>
</dbReference>
<dbReference type="PANTHER" id="PTHR24413">
    <property type="entry name" value="SPECKLE-TYPE POZ PROTEIN"/>
    <property type="match status" value="1"/>
</dbReference>
<feature type="domain" description="MATH" evidence="2">
    <location>
        <begin position="16"/>
        <end position="141"/>
    </location>
</feature>
<proteinExistence type="predicted"/>